<evidence type="ECO:0000313" key="1">
    <source>
        <dbReference type="EMBL" id="KAK6542793.1"/>
    </source>
</evidence>
<dbReference type="Proteomes" id="UP001365542">
    <property type="component" value="Unassembled WGS sequence"/>
</dbReference>
<proteinExistence type="predicted"/>
<organism evidence="1 2">
    <name type="scientific">Orbilia ellipsospora</name>
    <dbReference type="NCBI Taxonomy" id="2528407"/>
    <lineage>
        <taxon>Eukaryota</taxon>
        <taxon>Fungi</taxon>
        <taxon>Dikarya</taxon>
        <taxon>Ascomycota</taxon>
        <taxon>Pezizomycotina</taxon>
        <taxon>Orbiliomycetes</taxon>
        <taxon>Orbiliales</taxon>
        <taxon>Orbiliaceae</taxon>
        <taxon>Orbilia</taxon>
    </lineage>
</organism>
<protein>
    <submittedName>
        <fullName evidence="1">Uncharacterized protein</fullName>
    </submittedName>
</protein>
<name>A0AAV9XSR2_9PEZI</name>
<dbReference type="AlphaFoldDB" id="A0AAV9XSR2"/>
<keyword evidence="2" id="KW-1185">Reference proteome</keyword>
<dbReference type="EMBL" id="JAVHJO010000002">
    <property type="protein sequence ID" value="KAK6542793.1"/>
    <property type="molecule type" value="Genomic_DNA"/>
</dbReference>
<accession>A0AAV9XSR2</accession>
<sequence length="108" mass="12513">MESNQFRKVHEYKTCQAFYEDDGFVILSSTRVLLLFPFQPSAPFSRLNRHKFLCIARFKPCGPFLKEHFQSGAYLSRAILLATSVGLHNWRRSVSTRQTIKELVTLST</sequence>
<reference evidence="1 2" key="1">
    <citation type="submission" date="2019-10" db="EMBL/GenBank/DDBJ databases">
        <authorList>
            <person name="Palmer J.M."/>
        </authorList>
    </citation>
    <scope>NUCLEOTIDE SEQUENCE [LARGE SCALE GENOMIC DNA]</scope>
    <source>
        <strain evidence="1 2">TWF694</strain>
    </source>
</reference>
<evidence type="ECO:0000313" key="2">
    <source>
        <dbReference type="Proteomes" id="UP001365542"/>
    </source>
</evidence>
<gene>
    <name evidence="1" type="ORF">TWF694_006735</name>
</gene>
<comment type="caution">
    <text evidence="1">The sequence shown here is derived from an EMBL/GenBank/DDBJ whole genome shotgun (WGS) entry which is preliminary data.</text>
</comment>